<keyword evidence="2" id="KW-0812">Transmembrane</keyword>
<evidence type="ECO:0000313" key="5">
    <source>
        <dbReference type="Proteomes" id="UP000335636"/>
    </source>
</evidence>
<dbReference type="GO" id="GO:0008320">
    <property type="term" value="F:protein transmembrane transporter activity"/>
    <property type="evidence" value="ECO:0007669"/>
    <property type="project" value="InterPro"/>
</dbReference>
<dbReference type="GO" id="GO:0005741">
    <property type="term" value="C:mitochondrial outer membrane"/>
    <property type="evidence" value="ECO:0007669"/>
    <property type="project" value="UniProtKB-SubCell"/>
</dbReference>
<comment type="subcellular location">
    <subcellularLocation>
        <location evidence="1">Mitochondrion outer membrane</location>
    </subcellularLocation>
</comment>
<evidence type="ECO:0000256" key="2">
    <source>
        <dbReference type="ARBA" id="ARBA00022452"/>
    </source>
</evidence>
<name>A0A5E4BWM1_MARMO</name>
<sequence>MGTLPAVAPAKRNLYITLGVLMCCTSYAKIEGVKLVVNKVLSSHFQVAHTVHMSALGLPGYHLHAANAGVWQLSPTEVFHTVVGDMDSSESLNAQVLLLLAEASLINWYWEESWFIMGGQARRGPS</sequence>
<dbReference type="Proteomes" id="UP000335636">
    <property type="component" value="Unassembled WGS sequence"/>
</dbReference>
<gene>
    <name evidence="4" type="ORF">MONAX_5E012440</name>
</gene>
<dbReference type="EMBL" id="CABDUW010000674">
    <property type="protein sequence ID" value="VTJ73339.1"/>
    <property type="molecule type" value="Genomic_DNA"/>
</dbReference>
<evidence type="ECO:0000313" key="4">
    <source>
        <dbReference type="EMBL" id="VTJ73339.1"/>
    </source>
</evidence>
<keyword evidence="2" id="KW-0472">Membrane</keyword>
<dbReference type="AlphaFoldDB" id="A0A5E4BWM1"/>
<proteinExistence type="predicted"/>
<evidence type="ECO:0000256" key="1">
    <source>
        <dbReference type="ARBA" id="ARBA00004294"/>
    </source>
</evidence>
<keyword evidence="3" id="KW-1000">Mitochondrion outer membrane</keyword>
<keyword evidence="2" id="KW-1134">Transmembrane beta strand</keyword>
<evidence type="ECO:0000256" key="3">
    <source>
        <dbReference type="ARBA" id="ARBA00022787"/>
    </source>
</evidence>
<keyword evidence="3" id="KW-0496">Mitochondrion</keyword>
<organism evidence="4 5">
    <name type="scientific">Marmota monax</name>
    <name type="common">Woodchuck</name>
    <dbReference type="NCBI Taxonomy" id="9995"/>
    <lineage>
        <taxon>Eukaryota</taxon>
        <taxon>Metazoa</taxon>
        <taxon>Chordata</taxon>
        <taxon>Craniata</taxon>
        <taxon>Vertebrata</taxon>
        <taxon>Euteleostomi</taxon>
        <taxon>Mammalia</taxon>
        <taxon>Eutheria</taxon>
        <taxon>Euarchontoglires</taxon>
        <taxon>Glires</taxon>
        <taxon>Rodentia</taxon>
        <taxon>Sciuromorpha</taxon>
        <taxon>Sciuridae</taxon>
        <taxon>Xerinae</taxon>
        <taxon>Marmotini</taxon>
        <taxon>Marmota</taxon>
    </lineage>
</organism>
<reference evidence="4" key="1">
    <citation type="submission" date="2019-04" db="EMBL/GenBank/DDBJ databases">
        <authorList>
            <person name="Alioto T."/>
            <person name="Alioto T."/>
        </authorList>
    </citation>
    <scope>NUCLEOTIDE SEQUENCE [LARGE SCALE GENOMIC DNA]</scope>
</reference>
<accession>A0A5E4BWM1</accession>
<dbReference type="GO" id="GO:0030150">
    <property type="term" value="P:protein import into mitochondrial matrix"/>
    <property type="evidence" value="ECO:0007669"/>
    <property type="project" value="InterPro"/>
</dbReference>
<dbReference type="PANTHER" id="PTHR10802">
    <property type="entry name" value="MITOCHONDRIAL IMPORT RECEPTOR SUBUNIT TOM40"/>
    <property type="match status" value="1"/>
</dbReference>
<protein>
    <submittedName>
        <fullName evidence="4">Uncharacterized protein</fullName>
    </submittedName>
</protein>
<keyword evidence="5" id="KW-1185">Reference proteome</keyword>
<comment type="caution">
    <text evidence="4">The sequence shown here is derived from an EMBL/GenBank/DDBJ whole genome shotgun (WGS) entry which is preliminary data.</text>
</comment>
<dbReference type="InterPro" id="IPR037930">
    <property type="entry name" value="Tom40"/>
</dbReference>